<name>A0A921U290_SORBI</name>
<proteinExistence type="predicted"/>
<protein>
    <submittedName>
        <fullName evidence="1">Uncharacterized protein</fullName>
    </submittedName>
</protein>
<evidence type="ECO:0000313" key="1">
    <source>
        <dbReference type="EMBL" id="KAG0515336.1"/>
    </source>
</evidence>
<evidence type="ECO:0000313" key="2">
    <source>
        <dbReference type="Proteomes" id="UP000807115"/>
    </source>
</evidence>
<dbReference type="Proteomes" id="UP000807115">
    <property type="component" value="Chromosome 10"/>
</dbReference>
<gene>
    <name evidence="1" type="ORF">BDA96_10G269400</name>
</gene>
<reference evidence="1" key="2">
    <citation type="submission" date="2020-10" db="EMBL/GenBank/DDBJ databases">
        <authorList>
            <person name="Cooper E.A."/>
            <person name="Brenton Z.W."/>
            <person name="Flinn B.S."/>
            <person name="Jenkins J."/>
            <person name="Shu S."/>
            <person name="Flowers D."/>
            <person name="Luo F."/>
            <person name="Wang Y."/>
            <person name="Xia P."/>
            <person name="Barry K."/>
            <person name="Daum C."/>
            <person name="Lipzen A."/>
            <person name="Yoshinaga Y."/>
            <person name="Schmutz J."/>
            <person name="Saski C."/>
            <person name="Vermerris W."/>
            <person name="Kresovich S."/>
        </authorList>
    </citation>
    <scope>NUCLEOTIDE SEQUENCE</scope>
</reference>
<sequence>MAVARGRCVPTAAAAAGEGGRRALKFLYRNAAAGSAYASSSSPSSKLSAGSARGVAAARFGKWRNCDLAGGGRRSADALRGVKGKEWWWFLRWRRREVGGSLNKEEAWVGWDGKRTDKNRRPRPRGVWGTAGDGWVTVTGVHHVSLIVAVVAANQRRARMGTGKHHPGV</sequence>
<dbReference type="AlphaFoldDB" id="A0A921U290"/>
<dbReference type="EMBL" id="CM027689">
    <property type="protein sequence ID" value="KAG0515336.1"/>
    <property type="molecule type" value="Genomic_DNA"/>
</dbReference>
<organism evidence="1 2">
    <name type="scientific">Sorghum bicolor</name>
    <name type="common">Sorghum</name>
    <name type="synonym">Sorghum vulgare</name>
    <dbReference type="NCBI Taxonomy" id="4558"/>
    <lineage>
        <taxon>Eukaryota</taxon>
        <taxon>Viridiplantae</taxon>
        <taxon>Streptophyta</taxon>
        <taxon>Embryophyta</taxon>
        <taxon>Tracheophyta</taxon>
        <taxon>Spermatophyta</taxon>
        <taxon>Magnoliopsida</taxon>
        <taxon>Liliopsida</taxon>
        <taxon>Poales</taxon>
        <taxon>Poaceae</taxon>
        <taxon>PACMAD clade</taxon>
        <taxon>Panicoideae</taxon>
        <taxon>Andropogonodae</taxon>
        <taxon>Andropogoneae</taxon>
        <taxon>Sorghinae</taxon>
        <taxon>Sorghum</taxon>
    </lineage>
</organism>
<reference evidence="1" key="1">
    <citation type="journal article" date="2019" name="BMC Genomics">
        <title>A new reference genome for Sorghum bicolor reveals high levels of sequence similarity between sweet and grain genotypes: implications for the genetics of sugar metabolism.</title>
        <authorList>
            <person name="Cooper E.A."/>
            <person name="Brenton Z.W."/>
            <person name="Flinn B.S."/>
            <person name="Jenkins J."/>
            <person name="Shu S."/>
            <person name="Flowers D."/>
            <person name="Luo F."/>
            <person name="Wang Y."/>
            <person name="Xia P."/>
            <person name="Barry K."/>
            <person name="Daum C."/>
            <person name="Lipzen A."/>
            <person name="Yoshinaga Y."/>
            <person name="Schmutz J."/>
            <person name="Saski C."/>
            <person name="Vermerris W."/>
            <person name="Kresovich S."/>
        </authorList>
    </citation>
    <scope>NUCLEOTIDE SEQUENCE</scope>
</reference>
<comment type="caution">
    <text evidence="1">The sequence shown here is derived from an EMBL/GenBank/DDBJ whole genome shotgun (WGS) entry which is preliminary data.</text>
</comment>
<accession>A0A921U290</accession>